<gene>
    <name evidence="4" type="ORF">DQL93_09995</name>
</gene>
<dbReference type="AlphaFoldDB" id="A0A3G6JIJ9"/>
<dbReference type="EMBL" id="CP031023">
    <property type="protein sequence ID" value="AZA16768.1"/>
    <property type="molecule type" value="Genomic_DNA"/>
</dbReference>
<evidence type="ECO:0000256" key="1">
    <source>
        <dbReference type="ARBA" id="ARBA00006336"/>
    </source>
</evidence>
<reference evidence="4" key="1">
    <citation type="submission" date="2018-07" db="EMBL/GenBank/DDBJ databases">
        <authorList>
            <person name="Somerville V."/>
        </authorList>
    </citation>
    <scope>NUCLEOTIDE SEQUENCE</scope>
    <source>
        <strain evidence="4">NWC_2_2</strain>
    </source>
</reference>
<organism evidence="4">
    <name type="scientific">Lactobacillus delbrueckii subsp. lactis</name>
    <dbReference type="NCBI Taxonomy" id="29397"/>
    <lineage>
        <taxon>Bacteria</taxon>
        <taxon>Bacillati</taxon>
        <taxon>Bacillota</taxon>
        <taxon>Bacilli</taxon>
        <taxon>Lactobacillales</taxon>
        <taxon>Lactobacillaceae</taxon>
        <taxon>Lactobacillus</taxon>
    </lineage>
</organism>
<dbReference type="PANTHER" id="PTHR43540:SF10">
    <property type="entry name" value="ISOCHORISMATASE"/>
    <property type="match status" value="1"/>
</dbReference>
<name>A0A3G6JIJ9_LACDL</name>
<dbReference type="Pfam" id="PF00857">
    <property type="entry name" value="Isochorismatase"/>
    <property type="match status" value="1"/>
</dbReference>
<feature type="domain" description="Isochorismatase-like" evidence="3">
    <location>
        <begin position="5"/>
        <end position="181"/>
    </location>
</feature>
<dbReference type="GO" id="GO:0016787">
    <property type="term" value="F:hydrolase activity"/>
    <property type="evidence" value="ECO:0007669"/>
    <property type="project" value="UniProtKB-KW"/>
</dbReference>
<dbReference type="Gene3D" id="3.40.50.850">
    <property type="entry name" value="Isochorismatase-like"/>
    <property type="match status" value="1"/>
</dbReference>
<dbReference type="InterPro" id="IPR036380">
    <property type="entry name" value="Isochorismatase-like_sf"/>
</dbReference>
<protein>
    <submittedName>
        <fullName evidence="4">Cysteine hydrolase</fullName>
    </submittedName>
</protein>
<accession>A0A3G6JIJ9</accession>
<dbReference type="InterPro" id="IPR050272">
    <property type="entry name" value="Isochorismatase-like_hydrls"/>
</dbReference>
<evidence type="ECO:0000259" key="3">
    <source>
        <dbReference type="Pfam" id="PF00857"/>
    </source>
</evidence>
<dbReference type="RefSeq" id="WP_138490901.1">
    <property type="nucleotide sequence ID" value="NZ_CP046131.1"/>
</dbReference>
<dbReference type="CDD" id="cd00431">
    <property type="entry name" value="cysteine_hydrolases"/>
    <property type="match status" value="1"/>
</dbReference>
<dbReference type="InterPro" id="IPR000868">
    <property type="entry name" value="Isochorismatase-like_dom"/>
</dbReference>
<dbReference type="PANTHER" id="PTHR43540">
    <property type="entry name" value="PEROXYUREIDOACRYLATE/UREIDOACRYLATE AMIDOHYDROLASE-RELATED"/>
    <property type="match status" value="1"/>
</dbReference>
<evidence type="ECO:0000256" key="2">
    <source>
        <dbReference type="ARBA" id="ARBA00022801"/>
    </source>
</evidence>
<evidence type="ECO:0000313" key="4">
    <source>
        <dbReference type="EMBL" id="AZA16768.1"/>
    </source>
</evidence>
<sequence length="184" mass="20564">MENEALLIIDYTNDFVDDKGALTCGAPAQALAGQIVSLADQFLAAGKWVILPTDKHFKGNPYHPETKLFPPHNLPNTWGREFYGPLQTWYNKHQDDKYVLVLDKSRYSAFCATGLDLFLRERKVSRVHLAGVCTDICVLHTAMDAYNHGYDITVHEKAVAALNDAGQEWALNHFKSCLGAEVVD</sequence>
<comment type="similarity">
    <text evidence="1">Belongs to the isochorismatase family.</text>
</comment>
<dbReference type="SUPFAM" id="SSF52499">
    <property type="entry name" value="Isochorismatase-like hydrolases"/>
    <property type="match status" value="1"/>
</dbReference>
<proteinExistence type="inferred from homology"/>
<keyword evidence="2 4" id="KW-0378">Hydrolase</keyword>